<evidence type="ECO:0000313" key="1">
    <source>
        <dbReference type="EMBL" id="KAG5643115.1"/>
    </source>
</evidence>
<sequence>MASAGFGQTLQFITSIKLQELEKQRLAYQDHAKVLVEADAADDNLIAKCEILLRAVESWSGPGSVSKSPSLGGKLNVNNLHLLLRQAKQDPSFSSEILHSWIDTLETHIRHSLMRFDCAKLFGNLLDEWIASGDSSTVSTPSDHLESTLSSDFVKVGRQEMHDQLDRLNSIIFDEKIIDIDALESYLTVLFSGDEASEALENLRKELHDFGISLRRQTILETDVENAIRSLLASGLMHEGKRATLSEFLENDVVIREVVSVLNMRMASLESWSWPADGIVVEMRRHLNGKYRAFTDPEIIDALLLQHIGISWQVKLKASFMRILRSKAWKKPQREVLPLEVVKTANQLGSPLGIVSERRTQRENHFFLGQLSSTASRPSTYDDLVDAPTITDPNSPAATKQKLLKIMTTEGLLSSQLHGSHAVIRSDLEWFGPSLPHASILTVLKFFGVSQEWCLFFEKFLRTPLRFKQDPNAQPRIRTRGTPISHALSVVFGEAVLFGMDFAVNQGADGLFLYRMHDDLWLWDADAAKCAAGWKEMNIYANLVGLTFNKGKTGSACVGSAEPTGLPAGDIRWGFLLFDQKAARFAIDQKDVDLHITELRRQLTSTKSVFGWVNAYNKYTAFFLRNFGGRPARCFGNDHVTDVINTLARIQKELFPDVEGGAVAHLRAVIEARFGTRDLPQGYFYLPIGNGGLELRNPLIEMFSLRDAFNAKVEVKDSFDALARGDEARYKALKEDWELRPSSHNGKKRDPFMTLEQYLALRETWLSEWRECYKHLMDEHVLEELSSTPDVLTYLTMGKKKWHDMDWYEQWIVSLYGEEVFKRFGRLEVVDATLIPVGMVQLFRTSKMKLDQ</sequence>
<accession>A0A9P7G5D9</accession>
<reference evidence="1" key="1">
    <citation type="submission" date="2020-07" db="EMBL/GenBank/DDBJ databases">
        <authorList>
            <person name="Nieuwenhuis M."/>
            <person name="Van De Peppel L.J.J."/>
        </authorList>
    </citation>
    <scope>NUCLEOTIDE SEQUENCE</scope>
    <source>
        <strain evidence="1">AP01</strain>
        <tissue evidence="1">Mycelium</tissue>
    </source>
</reference>
<protein>
    <recommendedName>
        <fullName evidence="3">Reverse transcriptase domain-containing protein</fullName>
    </recommendedName>
</protein>
<dbReference type="EMBL" id="JABCKV010000133">
    <property type="protein sequence ID" value="KAG5643115.1"/>
    <property type="molecule type" value="Genomic_DNA"/>
</dbReference>
<evidence type="ECO:0000313" key="2">
    <source>
        <dbReference type="Proteomes" id="UP000775547"/>
    </source>
</evidence>
<dbReference type="Proteomes" id="UP000775547">
    <property type="component" value="Unassembled WGS sequence"/>
</dbReference>
<keyword evidence="2" id="KW-1185">Reference proteome</keyword>
<comment type="caution">
    <text evidence="1">The sequence shown here is derived from an EMBL/GenBank/DDBJ whole genome shotgun (WGS) entry which is preliminary data.</text>
</comment>
<dbReference type="AlphaFoldDB" id="A0A9P7G5D9"/>
<reference evidence="1" key="2">
    <citation type="submission" date="2021-10" db="EMBL/GenBank/DDBJ databases">
        <title>Phylogenomics reveals ancestral predisposition of the termite-cultivated fungus Termitomyces towards a domesticated lifestyle.</title>
        <authorList>
            <person name="Auxier B."/>
            <person name="Grum-Grzhimaylo A."/>
            <person name="Cardenas M.E."/>
            <person name="Lodge J.D."/>
            <person name="Laessoe T."/>
            <person name="Pedersen O."/>
            <person name="Smith M.E."/>
            <person name="Kuyper T.W."/>
            <person name="Franco-Molano E.A."/>
            <person name="Baroni T.J."/>
            <person name="Aanen D.K."/>
        </authorList>
    </citation>
    <scope>NUCLEOTIDE SEQUENCE</scope>
    <source>
        <strain evidence="1">AP01</strain>
        <tissue evidence="1">Mycelium</tissue>
    </source>
</reference>
<dbReference type="PANTHER" id="PTHR37015:SF2">
    <property type="entry name" value="REVERSE TRANSCRIPTASE DOMAIN-CONTAINING PROTEIN"/>
    <property type="match status" value="1"/>
</dbReference>
<dbReference type="PANTHER" id="PTHR37015">
    <property type="entry name" value="REVERSE TRANSCRIPTASE DOMAIN-CONTAINING PROTEIN"/>
    <property type="match status" value="1"/>
</dbReference>
<evidence type="ECO:0008006" key="3">
    <source>
        <dbReference type="Google" id="ProtNLM"/>
    </source>
</evidence>
<organism evidence="1 2">
    <name type="scientific">Asterophora parasitica</name>
    <dbReference type="NCBI Taxonomy" id="117018"/>
    <lineage>
        <taxon>Eukaryota</taxon>
        <taxon>Fungi</taxon>
        <taxon>Dikarya</taxon>
        <taxon>Basidiomycota</taxon>
        <taxon>Agaricomycotina</taxon>
        <taxon>Agaricomycetes</taxon>
        <taxon>Agaricomycetidae</taxon>
        <taxon>Agaricales</taxon>
        <taxon>Tricholomatineae</taxon>
        <taxon>Lyophyllaceae</taxon>
        <taxon>Asterophora</taxon>
    </lineage>
</organism>
<name>A0A9P7G5D9_9AGAR</name>
<gene>
    <name evidence="1" type="ORF">DXG03_001541</name>
</gene>
<dbReference type="OrthoDB" id="74545at2759"/>
<proteinExistence type="predicted"/>